<reference evidence="6 7" key="1">
    <citation type="submission" date="2016-10" db="EMBL/GenBank/DDBJ databases">
        <authorList>
            <person name="de Groot N.N."/>
        </authorList>
    </citation>
    <scope>NUCLEOTIDE SEQUENCE [LARGE SCALE GENOMIC DNA]</scope>
    <source>
        <strain evidence="6 7">CGMCC 1.10959</strain>
    </source>
</reference>
<proteinExistence type="predicted"/>
<organism evidence="6 7">
    <name type="scientific">Sedimentitalea nanhaiensis</name>
    <dbReference type="NCBI Taxonomy" id="999627"/>
    <lineage>
        <taxon>Bacteria</taxon>
        <taxon>Pseudomonadati</taxon>
        <taxon>Pseudomonadota</taxon>
        <taxon>Alphaproteobacteria</taxon>
        <taxon>Rhodobacterales</taxon>
        <taxon>Paracoccaceae</taxon>
        <taxon>Sedimentitalea</taxon>
    </lineage>
</organism>
<evidence type="ECO:0000256" key="5">
    <source>
        <dbReference type="SAM" id="Phobius"/>
    </source>
</evidence>
<feature type="transmembrane region" description="Helical" evidence="5">
    <location>
        <begin position="21"/>
        <end position="48"/>
    </location>
</feature>
<evidence type="ECO:0000256" key="1">
    <source>
        <dbReference type="ARBA" id="ARBA00004141"/>
    </source>
</evidence>
<keyword evidence="3 5" id="KW-1133">Transmembrane helix</keyword>
<evidence type="ECO:0000256" key="3">
    <source>
        <dbReference type="ARBA" id="ARBA00022989"/>
    </source>
</evidence>
<dbReference type="InterPro" id="IPR059112">
    <property type="entry name" value="CysZ/EI24"/>
</dbReference>
<dbReference type="eggNOG" id="COG2981">
    <property type="taxonomic scope" value="Bacteria"/>
</dbReference>
<comment type="subcellular location">
    <subcellularLocation>
        <location evidence="1">Membrane</location>
        <topology evidence="1">Multi-pass membrane protein</topology>
    </subcellularLocation>
</comment>
<dbReference type="AlphaFoldDB" id="A0A1I7E7H7"/>
<name>A0A1I7E7H7_9RHOB</name>
<feature type="transmembrane region" description="Helical" evidence="5">
    <location>
        <begin position="191"/>
        <end position="214"/>
    </location>
</feature>
<dbReference type="Pfam" id="PF07264">
    <property type="entry name" value="EI24"/>
    <property type="match status" value="1"/>
</dbReference>
<keyword evidence="4 5" id="KW-0472">Membrane</keyword>
<evidence type="ECO:0000313" key="7">
    <source>
        <dbReference type="Proteomes" id="UP000182466"/>
    </source>
</evidence>
<evidence type="ECO:0000256" key="4">
    <source>
        <dbReference type="ARBA" id="ARBA00023136"/>
    </source>
</evidence>
<dbReference type="Proteomes" id="UP000182466">
    <property type="component" value="Unassembled WGS sequence"/>
</dbReference>
<evidence type="ECO:0000256" key="2">
    <source>
        <dbReference type="ARBA" id="ARBA00022692"/>
    </source>
</evidence>
<sequence>MILSSFSLALGQIGDPRFRRVLFLGVFLTIALLIAASAGFVALIGWMIGDDATLPLLGQVTWLNDLVSWTSVGVMMLLSIFLMVPVASAITSMFLDEVAQAVEDKHYPNLPSVPGVPFGDALRDTVNFLGVLIGANLLALILYVIFSPLAPFIFWALNGFLLGREYFTLAAMRRIGRDGAKRLRARNMGTIWLAGTLMAIPLSVPLVNLLIPILGAATFTHIFHTVQDRG</sequence>
<dbReference type="STRING" id="999627.SAMN05216236_14810"/>
<accession>A0A1I7E7H7</accession>
<feature type="transmembrane region" description="Helical" evidence="5">
    <location>
        <begin position="152"/>
        <end position="171"/>
    </location>
</feature>
<keyword evidence="2 5" id="KW-0812">Transmembrane</keyword>
<evidence type="ECO:0000313" key="6">
    <source>
        <dbReference type="EMBL" id="SFU19862.1"/>
    </source>
</evidence>
<dbReference type="OrthoDB" id="5421146at2"/>
<dbReference type="RefSeq" id="WP_027262028.1">
    <property type="nucleotide sequence ID" value="NZ_FPAW01000048.1"/>
</dbReference>
<feature type="transmembrane region" description="Helical" evidence="5">
    <location>
        <begin position="68"/>
        <end position="95"/>
    </location>
</feature>
<protein>
    <submittedName>
        <fullName evidence="6">Uncharacterized protein involved in cysteine biosynthesis</fullName>
    </submittedName>
</protein>
<gene>
    <name evidence="6" type="ORF">SAMN05216236_14810</name>
</gene>
<dbReference type="EMBL" id="FPAW01000048">
    <property type="protein sequence ID" value="SFU19862.1"/>
    <property type="molecule type" value="Genomic_DNA"/>
</dbReference>
<feature type="transmembrane region" description="Helical" evidence="5">
    <location>
        <begin position="126"/>
        <end position="146"/>
    </location>
</feature>
<keyword evidence="7" id="KW-1185">Reference proteome</keyword>